<organism evidence="6 7">
    <name type="scientific">Candidatus Schekmanbacteria bacterium GWA2_38_11</name>
    <dbReference type="NCBI Taxonomy" id="1817876"/>
    <lineage>
        <taxon>Bacteria</taxon>
        <taxon>Candidatus Schekmaniibacteriota</taxon>
    </lineage>
</organism>
<evidence type="ECO:0000256" key="2">
    <source>
        <dbReference type="ARBA" id="ARBA00022741"/>
    </source>
</evidence>
<dbReference type="PANTHER" id="PTHR12213">
    <property type="entry name" value="CORRINOID ADENOSYLTRANSFERASE"/>
    <property type="match status" value="1"/>
</dbReference>
<dbReference type="GO" id="GO:0009236">
    <property type="term" value="P:cobalamin biosynthetic process"/>
    <property type="evidence" value="ECO:0007669"/>
    <property type="project" value="UniProtKB-UniRule"/>
</dbReference>
<dbReference type="GO" id="GO:0008817">
    <property type="term" value="F:corrinoid adenosyltransferase activity"/>
    <property type="evidence" value="ECO:0007669"/>
    <property type="project" value="UniProtKB-UniRule"/>
</dbReference>
<evidence type="ECO:0000256" key="3">
    <source>
        <dbReference type="ARBA" id="ARBA00022840"/>
    </source>
</evidence>
<dbReference type="InterPro" id="IPR029499">
    <property type="entry name" value="PduO-typ"/>
</dbReference>
<evidence type="ECO:0000259" key="5">
    <source>
        <dbReference type="Pfam" id="PF01923"/>
    </source>
</evidence>
<keyword evidence="1 4" id="KW-0808">Transferase</keyword>
<dbReference type="Gene3D" id="1.20.1200.10">
    <property type="entry name" value="Cobalamin adenosyltransferase-like"/>
    <property type="match status" value="1"/>
</dbReference>
<comment type="catalytic activity">
    <reaction evidence="4">
        <text>2 cob(II)alamin + reduced [electron-transfer flavoprotein] + 2 ATP = 2 adenosylcob(III)alamin + 2 triphosphate + oxidized [electron-transfer flavoprotein] + 3 H(+)</text>
        <dbReference type="Rhea" id="RHEA:28671"/>
        <dbReference type="Rhea" id="RHEA-COMP:10685"/>
        <dbReference type="Rhea" id="RHEA-COMP:10686"/>
        <dbReference type="ChEBI" id="CHEBI:15378"/>
        <dbReference type="ChEBI" id="CHEBI:16304"/>
        <dbReference type="ChEBI" id="CHEBI:18036"/>
        <dbReference type="ChEBI" id="CHEBI:18408"/>
        <dbReference type="ChEBI" id="CHEBI:30616"/>
        <dbReference type="ChEBI" id="CHEBI:57692"/>
        <dbReference type="ChEBI" id="CHEBI:58307"/>
        <dbReference type="EC" id="2.5.1.17"/>
    </reaction>
</comment>
<evidence type="ECO:0000256" key="1">
    <source>
        <dbReference type="ARBA" id="ARBA00022679"/>
    </source>
</evidence>
<name>A0A1F7RPK6_9BACT</name>
<dbReference type="EC" id="2.5.1.17" evidence="4"/>
<evidence type="ECO:0000313" key="7">
    <source>
        <dbReference type="Proteomes" id="UP000178526"/>
    </source>
</evidence>
<dbReference type="PANTHER" id="PTHR12213:SF0">
    <property type="entry name" value="CORRINOID ADENOSYLTRANSFERASE MMAB"/>
    <property type="match status" value="1"/>
</dbReference>
<comment type="caution">
    <text evidence="6">The sequence shown here is derived from an EMBL/GenBank/DDBJ whole genome shotgun (WGS) entry which is preliminary data.</text>
</comment>
<protein>
    <recommendedName>
        <fullName evidence="4">Corrinoid adenosyltransferase</fullName>
        <ecNumber evidence="4">2.5.1.17</ecNumber>
    </recommendedName>
    <alternativeName>
        <fullName evidence="4">Cob(II)alamin adenosyltransferase</fullName>
    </alternativeName>
    <alternativeName>
        <fullName evidence="4">Cob(II)yrinic acid a,c-diamide adenosyltransferase</fullName>
    </alternativeName>
    <alternativeName>
        <fullName evidence="4">Cobinamide/cobalamin adenosyltransferase</fullName>
    </alternativeName>
</protein>
<gene>
    <name evidence="6" type="ORF">A2042_08205</name>
</gene>
<keyword evidence="2 4" id="KW-0547">Nucleotide-binding</keyword>
<comment type="similarity">
    <text evidence="4">Belongs to the Cob(I)alamin adenosyltransferase family.</text>
</comment>
<comment type="catalytic activity">
    <reaction evidence="4">
        <text>2 cob(II)yrinate a,c diamide + reduced [electron-transfer flavoprotein] + 2 ATP = 2 adenosylcob(III)yrinate a,c-diamide + 2 triphosphate + oxidized [electron-transfer flavoprotein] + 3 H(+)</text>
        <dbReference type="Rhea" id="RHEA:11528"/>
        <dbReference type="Rhea" id="RHEA-COMP:10685"/>
        <dbReference type="Rhea" id="RHEA-COMP:10686"/>
        <dbReference type="ChEBI" id="CHEBI:15378"/>
        <dbReference type="ChEBI" id="CHEBI:18036"/>
        <dbReference type="ChEBI" id="CHEBI:30616"/>
        <dbReference type="ChEBI" id="CHEBI:57692"/>
        <dbReference type="ChEBI" id="CHEBI:58307"/>
        <dbReference type="ChEBI" id="CHEBI:58503"/>
        <dbReference type="ChEBI" id="CHEBI:58537"/>
        <dbReference type="EC" id="2.5.1.17"/>
    </reaction>
</comment>
<comment type="pathway">
    <text evidence="4">Cofactor biosynthesis; adenosylcobalamin biosynthesis; adenosylcobalamin from cob(II)yrinate a,c-diamide: step 2/7.</text>
</comment>
<keyword evidence="4" id="KW-0169">Cobalamin biosynthesis</keyword>
<sequence>MSIVTKKGDKGMTSLYWGGRIRKDHIRVETYGTLDELCTFLGLAKSLIKERETKKILESVQKDLFIIGSEIAAKPKYVGKLEYRIDSSYVKRLEESIKDLEERIKFEGCCFLLPGENFISATLDIARTITRRAERRIVTLKNKKIFKNPYILPYMNRLSDLLYLLARAYEKKHRKLELEHLK</sequence>
<keyword evidence="3 4" id="KW-0067">ATP-binding</keyword>
<reference evidence="6 7" key="1">
    <citation type="journal article" date="2016" name="Nat. Commun.">
        <title>Thousands of microbial genomes shed light on interconnected biogeochemical processes in an aquifer system.</title>
        <authorList>
            <person name="Anantharaman K."/>
            <person name="Brown C.T."/>
            <person name="Hug L.A."/>
            <person name="Sharon I."/>
            <person name="Castelle C.J."/>
            <person name="Probst A.J."/>
            <person name="Thomas B.C."/>
            <person name="Singh A."/>
            <person name="Wilkins M.J."/>
            <person name="Karaoz U."/>
            <person name="Brodie E.L."/>
            <person name="Williams K.H."/>
            <person name="Hubbard S.S."/>
            <person name="Banfield J.F."/>
        </authorList>
    </citation>
    <scope>NUCLEOTIDE SEQUENCE [LARGE SCALE GENOMIC DNA]</scope>
</reference>
<dbReference type="GO" id="GO:0005524">
    <property type="term" value="F:ATP binding"/>
    <property type="evidence" value="ECO:0007669"/>
    <property type="project" value="UniProtKB-UniRule"/>
</dbReference>
<accession>A0A1F7RPK6</accession>
<dbReference type="Proteomes" id="UP000178526">
    <property type="component" value="Unassembled WGS sequence"/>
</dbReference>
<feature type="domain" description="Cobalamin adenosyltransferase-like" evidence="5">
    <location>
        <begin position="3"/>
        <end position="168"/>
    </location>
</feature>
<dbReference type="EMBL" id="MGDB01000013">
    <property type="protein sequence ID" value="OGL43078.1"/>
    <property type="molecule type" value="Genomic_DNA"/>
</dbReference>
<dbReference type="NCBIfam" id="TIGR00636">
    <property type="entry name" value="PduO_Nterm"/>
    <property type="match status" value="1"/>
</dbReference>
<evidence type="ECO:0000256" key="4">
    <source>
        <dbReference type="RuleBase" id="RU366026"/>
    </source>
</evidence>
<dbReference type="InterPro" id="IPR016030">
    <property type="entry name" value="CblAdoTrfase-like"/>
</dbReference>
<dbReference type="UniPathway" id="UPA00148">
    <property type="reaction ID" value="UER00233"/>
</dbReference>
<dbReference type="InterPro" id="IPR036451">
    <property type="entry name" value="CblAdoTrfase-like_sf"/>
</dbReference>
<dbReference type="AlphaFoldDB" id="A0A1F7RPK6"/>
<evidence type="ECO:0000313" key="6">
    <source>
        <dbReference type="EMBL" id="OGL43078.1"/>
    </source>
</evidence>
<dbReference type="SUPFAM" id="SSF89028">
    <property type="entry name" value="Cobalamin adenosyltransferase-like"/>
    <property type="match status" value="1"/>
</dbReference>
<dbReference type="Pfam" id="PF01923">
    <property type="entry name" value="Cob_adeno_trans"/>
    <property type="match status" value="1"/>
</dbReference>
<proteinExistence type="inferred from homology"/>